<dbReference type="SMART" id="SM00342">
    <property type="entry name" value="HTH_ARAC"/>
    <property type="match status" value="1"/>
</dbReference>
<dbReference type="PANTHER" id="PTHR46796:SF6">
    <property type="entry name" value="ARAC SUBFAMILY"/>
    <property type="match status" value="1"/>
</dbReference>
<dbReference type="InterPro" id="IPR035418">
    <property type="entry name" value="AraC-bd_2"/>
</dbReference>
<accession>A0A844Z3Q7</accession>
<evidence type="ECO:0000256" key="1">
    <source>
        <dbReference type="ARBA" id="ARBA00023015"/>
    </source>
</evidence>
<proteinExistence type="predicted"/>
<dbReference type="PANTHER" id="PTHR46796">
    <property type="entry name" value="HTH-TYPE TRANSCRIPTIONAL ACTIVATOR RHAS-RELATED"/>
    <property type="match status" value="1"/>
</dbReference>
<dbReference type="InterPro" id="IPR018060">
    <property type="entry name" value="HTH_AraC"/>
</dbReference>
<organism evidence="5 6">
    <name type="scientific">Alteraurantiacibacter buctensis</name>
    <dbReference type="NCBI Taxonomy" id="1503981"/>
    <lineage>
        <taxon>Bacteria</taxon>
        <taxon>Pseudomonadati</taxon>
        <taxon>Pseudomonadota</taxon>
        <taxon>Alphaproteobacteria</taxon>
        <taxon>Sphingomonadales</taxon>
        <taxon>Erythrobacteraceae</taxon>
        <taxon>Alteraurantiacibacter</taxon>
    </lineage>
</organism>
<evidence type="ECO:0000313" key="6">
    <source>
        <dbReference type="Proteomes" id="UP000466966"/>
    </source>
</evidence>
<protein>
    <submittedName>
        <fullName evidence="5">Helix-turn-helix domain-containing protein</fullName>
    </submittedName>
</protein>
<dbReference type="PROSITE" id="PS01124">
    <property type="entry name" value="HTH_ARAC_FAMILY_2"/>
    <property type="match status" value="1"/>
</dbReference>
<dbReference type="OrthoDB" id="252470at2"/>
<dbReference type="SUPFAM" id="SSF46689">
    <property type="entry name" value="Homeodomain-like"/>
    <property type="match status" value="1"/>
</dbReference>
<dbReference type="GO" id="GO:0003700">
    <property type="term" value="F:DNA-binding transcription factor activity"/>
    <property type="evidence" value="ECO:0007669"/>
    <property type="project" value="InterPro"/>
</dbReference>
<dbReference type="InterPro" id="IPR009057">
    <property type="entry name" value="Homeodomain-like_sf"/>
</dbReference>
<evidence type="ECO:0000256" key="2">
    <source>
        <dbReference type="ARBA" id="ARBA00023125"/>
    </source>
</evidence>
<dbReference type="AlphaFoldDB" id="A0A844Z3Q7"/>
<dbReference type="Proteomes" id="UP000466966">
    <property type="component" value="Unassembled WGS sequence"/>
</dbReference>
<evidence type="ECO:0000256" key="3">
    <source>
        <dbReference type="ARBA" id="ARBA00023163"/>
    </source>
</evidence>
<evidence type="ECO:0000313" key="5">
    <source>
        <dbReference type="EMBL" id="MXO73207.1"/>
    </source>
</evidence>
<dbReference type="InterPro" id="IPR050204">
    <property type="entry name" value="AraC_XylS_family_regulators"/>
</dbReference>
<dbReference type="Pfam" id="PF14525">
    <property type="entry name" value="AraC_binding_2"/>
    <property type="match status" value="1"/>
</dbReference>
<gene>
    <name evidence="5" type="ORF">GRI99_16385</name>
</gene>
<keyword evidence="1" id="KW-0805">Transcription regulation</keyword>
<dbReference type="Pfam" id="PF12833">
    <property type="entry name" value="HTH_18"/>
    <property type="match status" value="1"/>
</dbReference>
<dbReference type="PRINTS" id="PR00032">
    <property type="entry name" value="HTHARAC"/>
</dbReference>
<feature type="domain" description="HTH araC/xylS-type" evidence="4">
    <location>
        <begin position="212"/>
        <end position="311"/>
    </location>
</feature>
<dbReference type="InterPro" id="IPR020449">
    <property type="entry name" value="Tscrpt_reg_AraC-type_HTH"/>
</dbReference>
<keyword evidence="3" id="KW-0804">Transcription</keyword>
<keyword evidence="2" id="KW-0238">DNA-binding</keyword>
<reference evidence="5 6" key="1">
    <citation type="submission" date="2019-12" db="EMBL/GenBank/DDBJ databases">
        <title>Genomic-based taxomic classification of the family Erythrobacteraceae.</title>
        <authorList>
            <person name="Xu L."/>
        </authorList>
    </citation>
    <scope>NUCLEOTIDE SEQUENCE [LARGE SCALE GENOMIC DNA]</scope>
    <source>
        <strain evidence="5 6">M0322</strain>
    </source>
</reference>
<sequence>MTMTAIRQFTTLDVSPAERARYWNEMAHLRYAGSVVDAAYGEDFTGQMWSWTIGPLAMLRPRTHACRVTRSPIARDEEHLILHLQCRGIGRYTQDGTTTRLEPGDMVVATTARPYRIDLTRHETLVVEFPRRPLEQRLGDVAPWLLARSPGTSPSLRIFHDFLLSLWQQGYREEHHEGWEDEVAAVFFDLLAMALRGTAFDRAKRQAPALAQKVTALVEAGLQDPQFSVVHIARQCGLSVRAVQKVFAAMGTTPSAYIQERRLVRAGEKLLAYPEATITQIAFDHGFNDSAYFTRLFRRRNGMTPREYRQRH</sequence>
<keyword evidence="6" id="KW-1185">Reference proteome</keyword>
<name>A0A844Z3Q7_9SPHN</name>
<dbReference type="Gene3D" id="1.10.10.60">
    <property type="entry name" value="Homeodomain-like"/>
    <property type="match status" value="1"/>
</dbReference>
<evidence type="ECO:0000259" key="4">
    <source>
        <dbReference type="PROSITE" id="PS01124"/>
    </source>
</evidence>
<dbReference type="GO" id="GO:0043565">
    <property type="term" value="F:sequence-specific DNA binding"/>
    <property type="evidence" value="ECO:0007669"/>
    <property type="project" value="InterPro"/>
</dbReference>
<comment type="caution">
    <text evidence="5">The sequence shown here is derived from an EMBL/GenBank/DDBJ whole genome shotgun (WGS) entry which is preliminary data.</text>
</comment>
<dbReference type="EMBL" id="WTYV01000008">
    <property type="protein sequence ID" value="MXO73207.1"/>
    <property type="molecule type" value="Genomic_DNA"/>
</dbReference>